<dbReference type="RefSeq" id="WP_072903684.1">
    <property type="nucleotide sequence ID" value="NZ_FRAD01000013.1"/>
</dbReference>
<sequence>MNSPRFIKIWGYMYHLHRRNFKVYPKRRLLPNSDNITNNSIHWVGHATAIINLDNKIIVTDPVTSLHLAQMKRLVLPSVDLRTLKIDYILISHGHMDHLDKGTMKKLDKNTKVICPKQFEKLLMSWGFRNIQPMLPGDEYHTDDGLVFKTYEANHDGKRYGFGKYSISNSYLIKGTEKSVFFAGDTAYTHNFDNIKSDVALMPVGCYKPVEYEDMHCSPIQSYSMFKQMNSKVMIPIHFRTFILAQDNDNDTLNTLKSIKDEKIKILSIGQTYKIE</sequence>
<dbReference type="InterPro" id="IPR036866">
    <property type="entry name" value="RibonucZ/Hydroxyglut_hydro"/>
</dbReference>
<feature type="domain" description="Metallo-beta-lactamase" evidence="1">
    <location>
        <begin position="58"/>
        <end position="239"/>
    </location>
</feature>
<dbReference type="AlphaFoldDB" id="A0A1M6PIP0"/>
<dbReference type="PANTHER" id="PTHR15032:SF36">
    <property type="entry name" value="METALLO-BETA-LACTAMASE DOMAIN-CONTAINING PROTEIN"/>
    <property type="match status" value="1"/>
</dbReference>
<dbReference type="Proteomes" id="UP000183952">
    <property type="component" value="Unassembled WGS sequence"/>
</dbReference>
<dbReference type="GO" id="GO:0005737">
    <property type="term" value="C:cytoplasm"/>
    <property type="evidence" value="ECO:0007669"/>
    <property type="project" value="TreeGrafter"/>
</dbReference>
<protein>
    <submittedName>
        <fullName evidence="2">L-ascorbate metabolism protein UlaG, beta-lactamase superfamily</fullName>
    </submittedName>
</protein>
<gene>
    <name evidence="2" type="ORF">SAMN02745248_01716</name>
</gene>
<evidence type="ECO:0000313" key="2">
    <source>
        <dbReference type="EMBL" id="SHK07812.1"/>
    </source>
</evidence>
<accession>A0A1M6PIP0</accession>
<keyword evidence="3" id="KW-1185">Reference proteome</keyword>
<dbReference type="SUPFAM" id="SSF56281">
    <property type="entry name" value="Metallo-hydrolase/oxidoreductase"/>
    <property type="match status" value="1"/>
</dbReference>
<proteinExistence type="predicted"/>
<reference evidence="2 3" key="1">
    <citation type="submission" date="2016-11" db="EMBL/GenBank/DDBJ databases">
        <authorList>
            <person name="Jaros S."/>
            <person name="Januszkiewicz K."/>
            <person name="Wedrychowicz H."/>
        </authorList>
    </citation>
    <scope>NUCLEOTIDE SEQUENCE [LARGE SCALE GENOMIC DNA]</scope>
    <source>
        <strain evidence="2 3">DSM 3090</strain>
    </source>
</reference>
<evidence type="ECO:0000313" key="3">
    <source>
        <dbReference type="Proteomes" id="UP000183952"/>
    </source>
</evidence>
<dbReference type="EMBL" id="FRAD01000013">
    <property type="protein sequence ID" value="SHK07812.1"/>
    <property type="molecule type" value="Genomic_DNA"/>
</dbReference>
<evidence type="ECO:0000259" key="1">
    <source>
        <dbReference type="Pfam" id="PF12706"/>
    </source>
</evidence>
<name>A0A1M6PIP0_9CLOT</name>
<dbReference type="Pfam" id="PF12706">
    <property type="entry name" value="Lactamase_B_2"/>
    <property type="match status" value="1"/>
</dbReference>
<dbReference type="PANTHER" id="PTHR15032">
    <property type="entry name" value="N-ACYL-PHOSPHATIDYLETHANOLAMINE-HYDROLYZING PHOSPHOLIPASE D"/>
    <property type="match status" value="1"/>
</dbReference>
<dbReference type="InterPro" id="IPR001279">
    <property type="entry name" value="Metallo-B-lactamas"/>
</dbReference>
<dbReference type="OrthoDB" id="9805728at2"/>
<organism evidence="2 3">
    <name type="scientific">Hathewaya proteolytica DSM 3090</name>
    <dbReference type="NCBI Taxonomy" id="1121331"/>
    <lineage>
        <taxon>Bacteria</taxon>
        <taxon>Bacillati</taxon>
        <taxon>Bacillota</taxon>
        <taxon>Clostridia</taxon>
        <taxon>Eubacteriales</taxon>
        <taxon>Clostridiaceae</taxon>
        <taxon>Hathewaya</taxon>
    </lineage>
</organism>
<dbReference type="STRING" id="1121331.SAMN02745248_01716"/>
<dbReference type="Gene3D" id="3.60.15.10">
    <property type="entry name" value="Ribonuclease Z/Hydroxyacylglutathione hydrolase-like"/>
    <property type="match status" value="1"/>
</dbReference>